<dbReference type="EMBL" id="JAPFFF010000004">
    <property type="protein sequence ID" value="KAK8891199.1"/>
    <property type="molecule type" value="Genomic_DNA"/>
</dbReference>
<organism evidence="12 13">
    <name type="scientific">Tritrichomonas musculus</name>
    <dbReference type="NCBI Taxonomy" id="1915356"/>
    <lineage>
        <taxon>Eukaryota</taxon>
        <taxon>Metamonada</taxon>
        <taxon>Parabasalia</taxon>
        <taxon>Tritrichomonadida</taxon>
        <taxon>Tritrichomonadidae</taxon>
        <taxon>Tritrichomonas</taxon>
    </lineage>
</organism>
<sequence>MNSSDAESDELPLPHEQLKDYPFKFNFASIKKLISNIFPLEPEYQDNIELDGTDAVVILFFTALGMITRIFRIQFPSSIVYEEGHYGNLTNSYLRGQYFHDNHPPLAKLIMTGIAHYAGYNGEYNFYKQDYPTMTYVAMRMTPAFLGALCVPLSYLLMRFMKCSHFASFFSAILIMSDLLLIVEARHYLFEGILHFFICLSIFSIFLYERTMTIFTFIFEGFCLGCMAACKYTSGGVVIFALIRQFCLLNNSFLFGFIRALLLCLIISIVHLMCFTVHLMALPFLPDEVFLNNSIFIPKSVRNGLVDRLNSDWDARAHAPSLVTRAIDLVCSMIYQSFRSKESIPHSSRWYSWPLFNCEWIPFWSKNGKYIICLGNVLLWYPVFIGIVWNLIVTLIRKDFRSTRACLLYGYLLSLVPFALVPRNLCLYNYAIPLIFGVYNLAMMIEKEMKPVYRGFFFSLVMTMAIFGYLHWSHLAYGLTIPDLNFLIWNKKWVGELLQTDV</sequence>
<keyword evidence="8 9" id="KW-0472">Membrane</keyword>
<evidence type="ECO:0000313" key="12">
    <source>
        <dbReference type="EMBL" id="KAK8891199.1"/>
    </source>
</evidence>
<keyword evidence="5" id="KW-0808">Transferase</keyword>
<dbReference type="Pfam" id="PF16192">
    <property type="entry name" value="PMT_4TMC"/>
    <property type="match status" value="1"/>
</dbReference>
<evidence type="ECO:0000259" key="10">
    <source>
        <dbReference type="Pfam" id="PF02366"/>
    </source>
</evidence>
<evidence type="ECO:0008006" key="14">
    <source>
        <dbReference type="Google" id="ProtNLM"/>
    </source>
</evidence>
<feature type="transmembrane region" description="Helical" evidence="9">
    <location>
        <begin position="427"/>
        <end position="445"/>
    </location>
</feature>
<evidence type="ECO:0000256" key="5">
    <source>
        <dbReference type="ARBA" id="ARBA00022679"/>
    </source>
</evidence>
<feature type="transmembrane region" description="Helical" evidence="9">
    <location>
        <begin position="164"/>
        <end position="181"/>
    </location>
</feature>
<evidence type="ECO:0000256" key="2">
    <source>
        <dbReference type="ARBA" id="ARBA00004922"/>
    </source>
</evidence>
<evidence type="ECO:0000256" key="4">
    <source>
        <dbReference type="ARBA" id="ARBA00022676"/>
    </source>
</evidence>
<dbReference type="InterPro" id="IPR003342">
    <property type="entry name" value="ArnT-like_N"/>
</dbReference>
<keyword evidence="6 9" id="KW-0812">Transmembrane</keyword>
<evidence type="ECO:0000256" key="7">
    <source>
        <dbReference type="ARBA" id="ARBA00022989"/>
    </source>
</evidence>
<accession>A0ABR2KJG5</accession>
<feature type="transmembrane region" description="Helical" evidence="9">
    <location>
        <begin position="137"/>
        <end position="158"/>
    </location>
</feature>
<dbReference type="Proteomes" id="UP001470230">
    <property type="component" value="Unassembled WGS sequence"/>
</dbReference>
<evidence type="ECO:0000256" key="6">
    <source>
        <dbReference type="ARBA" id="ARBA00022692"/>
    </source>
</evidence>
<dbReference type="Pfam" id="PF02366">
    <property type="entry name" value="PMT"/>
    <property type="match status" value="1"/>
</dbReference>
<feature type="domain" description="Protein O-mannosyl-transferase C-terminal four TM" evidence="11">
    <location>
        <begin position="332"/>
        <end position="484"/>
    </location>
</feature>
<feature type="domain" description="ArnT-like N-terminal" evidence="10">
    <location>
        <begin position="60"/>
        <end position="281"/>
    </location>
</feature>
<evidence type="ECO:0000256" key="9">
    <source>
        <dbReference type="SAM" id="Phobius"/>
    </source>
</evidence>
<comment type="caution">
    <text evidence="12">The sequence shown here is derived from an EMBL/GenBank/DDBJ whole genome shotgun (WGS) entry which is preliminary data.</text>
</comment>
<evidence type="ECO:0000256" key="3">
    <source>
        <dbReference type="ARBA" id="ARBA00007222"/>
    </source>
</evidence>
<dbReference type="PANTHER" id="PTHR10050">
    <property type="entry name" value="DOLICHYL-PHOSPHATE-MANNOSE--PROTEIN MANNOSYLTRANSFERASE"/>
    <property type="match status" value="1"/>
</dbReference>
<reference evidence="12 13" key="1">
    <citation type="submission" date="2024-04" db="EMBL/GenBank/DDBJ databases">
        <title>Tritrichomonas musculus Genome.</title>
        <authorList>
            <person name="Alves-Ferreira E."/>
            <person name="Grigg M."/>
            <person name="Lorenzi H."/>
            <person name="Galac M."/>
        </authorList>
    </citation>
    <scope>NUCLEOTIDE SEQUENCE [LARGE SCALE GENOMIC DNA]</scope>
    <source>
        <strain evidence="12 13">EAF2021</strain>
    </source>
</reference>
<comment type="pathway">
    <text evidence="2">Protein modification; protein glycosylation.</text>
</comment>
<comment type="subcellular location">
    <subcellularLocation>
        <location evidence="1">Endomembrane system</location>
        <topology evidence="1">Multi-pass membrane protein</topology>
    </subcellularLocation>
</comment>
<keyword evidence="7 9" id="KW-1133">Transmembrane helix</keyword>
<comment type="similarity">
    <text evidence="3">Belongs to the glycosyltransferase 39 family.</text>
</comment>
<dbReference type="InterPro" id="IPR027005">
    <property type="entry name" value="PMT-like"/>
</dbReference>
<evidence type="ECO:0000256" key="1">
    <source>
        <dbReference type="ARBA" id="ARBA00004127"/>
    </source>
</evidence>
<dbReference type="InterPro" id="IPR032421">
    <property type="entry name" value="PMT_4TMC"/>
</dbReference>
<feature type="transmembrane region" description="Helical" evidence="9">
    <location>
        <begin position="214"/>
        <end position="242"/>
    </location>
</feature>
<keyword evidence="13" id="KW-1185">Reference proteome</keyword>
<protein>
    <recommendedName>
        <fullName evidence="14">Dolichyl-phosphate-mannose--protein mannosyltransferase</fullName>
    </recommendedName>
</protein>
<feature type="transmembrane region" description="Helical" evidence="9">
    <location>
        <begin position="254"/>
        <end position="281"/>
    </location>
</feature>
<gene>
    <name evidence="12" type="ORF">M9Y10_028405</name>
</gene>
<feature type="transmembrane region" description="Helical" evidence="9">
    <location>
        <begin position="452"/>
        <end position="472"/>
    </location>
</feature>
<evidence type="ECO:0000313" key="13">
    <source>
        <dbReference type="Proteomes" id="UP001470230"/>
    </source>
</evidence>
<feature type="transmembrane region" description="Helical" evidence="9">
    <location>
        <begin position="188"/>
        <end position="208"/>
    </location>
</feature>
<evidence type="ECO:0000256" key="8">
    <source>
        <dbReference type="ARBA" id="ARBA00023136"/>
    </source>
</evidence>
<evidence type="ECO:0000259" key="11">
    <source>
        <dbReference type="Pfam" id="PF16192"/>
    </source>
</evidence>
<feature type="transmembrane region" description="Helical" evidence="9">
    <location>
        <begin position="369"/>
        <end position="393"/>
    </location>
</feature>
<keyword evidence="4" id="KW-0328">Glycosyltransferase</keyword>
<proteinExistence type="inferred from homology"/>
<name>A0ABR2KJG5_9EUKA</name>
<dbReference type="PANTHER" id="PTHR10050:SF46">
    <property type="entry name" value="PROTEIN O-MANNOSYL-TRANSFERASE 2"/>
    <property type="match status" value="1"/>
</dbReference>
<feature type="transmembrane region" description="Helical" evidence="9">
    <location>
        <begin position="55"/>
        <end position="71"/>
    </location>
</feature>